<proteinExistence type="predicted"/>
<gene>
    <name evidence="1" type="ORF">C0Z20_00955</name>
</gene>
<reference evidence="1 2" key="1">
    <citation type="submission" date="2018-01" db="EMBL/GenBank/DDBJ databases">
        <title>Whole genome analyses suggest that Burkholderia sensu lato contains two further novel genera in the rhizoxinica-symbiotica group Mycetohabitans gen. nov., and Trinickia gen. nov.: implications for the evolution of diazotrophy and nodulation in the Burkholderiaceae.</title>
        <authorList>
            <person name="Estrada-de los Santos P."/>
            <person name="Palmer M."/>
            <person name="Chavez-Ramirez B."/>
            <person name="Beukes C."/>
            <person name="Steenkamp E.T."/>
            <person name="Hirsch A.M."/>
            <person name="Manyaka P."/>
            <person name="Maluk M."/>
            <person name="Lafos M."/>
            <person name="Crook M."/>
            <person name="Gross E."/>
            <person name="Simon M.F."/>
            <person name="Bueno dos Reis Junior F."/>
            <person name="Poole P.S."/>
            <person name="Venter S.N."/>
            <person name="James E.K."/>
        </authorList>
    </citation>
    <scope>NUCLEOTIDE SEQUENCE [LARGE SCALE GENOMIC DNA]</scope>
    <source>
        <strain evidence="1 2">JPY 581</strain>
    </source>
</reference>
<name>A0A2N7XA26_9BURK</name>
<dbReference type="STRING" id="863227.GCA_000373005_01068"/>
<evidence type="ECO:0000313" key="1">
    <source>
        <dbReference type="EMBL" id="PMS38484.1"/>
    </source>
</evidence>
<dbReference type="RefSeq" id="WP_102606718.1">
    <property type="nucleotide sequence ID" value="NZ_PNYC01000001.1"/>
</dbReference>
<accession>A0A2N7XA26</accession>
<evidence type="ECO:0000313" key="2">
    <source>
        <dbReference type="Proteomes" id="UP000235777"/>
    </source>
</evidence>
<protein>
    <submittedName>
        <fullName evidence="1">Uncharacterized protein</fullName>
    </submittedName>
</protein>
<dbReference type="AlphaFoldDB" id="A0A2N7XA26"/>
<keyword evidence="2" id="KW-1185">Reference proteome</keyword>
<comment type="caution">
    <text evidence="1">The sequence shown here is derived from an EMBL/GenBank/DDBJ whole genome shotgun (WGS) entry which is preliminary data.</text>
</comment>
<sequence>MSQSAAFLDIGYTPENDEDVCHVPGSIGTAGPTVTPWAPRATPASDRARAEAMAVLGPFLSKHRRPAPSRAPAAPADFWKARENYLKRKS</sequence>
<dbReference type="Proteomes" id="UP000235777">
    <property type="component" value="Unassembled WGS sequence"/>
</dbReference>
<organism evidence="1 2">
    <name type="scientific">Trinickia symbiotica</name>
    <dbReference type="NCBI Taxonomy" id="863227"/>
    <lineage>
        <taxon>Bacteria</taxon>
        <taxon>Pseudomonadati</taxon>
        <taxon>Pseudomonadota</taxon>
        <taxon>Betaproteobacteria</taxon>
        <taxon>Burkholderiales</taxon>
        <taxon>Burkholderiaceae</taxon>
        <taxon>Trinickia</taxon>
    </lineage>
</organism>
<dbReference type="EMBL" id="PNYC01000001">
    <property type="protein sequence ID" value="PMS38484.1"/>
    <property type="molecule type" value="Genomic_DNA"/>
</dbReference>